<reference evidence="3 4" key="1">
    <citation type="submission" date="2018-02" db="EMBL/GenBank/DDBJ databases">
        <title>Genomic Encyclopedia of Archaeal and Bacterial Type Strains, Phase II (KMG-II): from individual species to whole genera.</title>
        <authorList>
            <person name="Goeker M."/>
        </authorList>
    </citation>
    <scope>NUCLEOTIDE SEQUENCE [LARGE SCALE GENOMIC DNA]</scope>
    <source>
        <strain evidence="3 4">DSM 3808</strain>
    </source>
</reference>
<dbReference type="Gene3D" id="1.10.260.40">
    <property type="entry name" value="lambda repressor-like DNA-binding domains"/>
    <property type="match status" value="1"/>
</dbReference>
<dbReference type="AlphaFoldDB" id="A0A2S6HCI4"/>
<feature type="domain" description="HTH cro/C1-type" evidence="2">
    <location>
        <begin position="7"/>
        <end position="61"/>
    </location>
</feature>
<evidence type="ECO:0000256" key="1">
    <source>
        <dbReference type="ARBA" id="ARBA00023125"/>
    </source>
</evidence>
<accession>A0A2S6HCI4</accession>
<keyword evidence="4" id="KW-1185">Reference proteome</keyword>
<keyword evidence="1" id="KW-0238">DNA-binding</keyword>
<evidence type="ECO:0000313" key="3">
    <source>
        <dbReference type="EMBL" id="PPK75152.1"/>
    </source>
</evidence>
<dbReference type="SMART" id="SM00530">
    <property type="entry name" value="HTH_XRE"/>
    <property type="match status" value="1"/>
</dbReference>
<dbReference type="Proteomes" id="UP000237749">
    <property type="component" value="Unassembled WGS sequence"/>
</dbReference>
<gene>
    <name evidence="3" type="ORF">BXY41_12158</name>
</gene>
<organism evidence="3 4">
    <name type="scientific">Lacrimispora xylanisolvens</name>
    <dbReference type="NCBI Taxonomy" id="384636"/>
    <lineage>
        <taxon>Bacteria</taxon>
        <taxon>Bacillati</taxon>
        <taxon>Bacillota</taxon>
        <taxon>Clostridia</taxon>
        <taxon>Lachnospirales</taxon>
        <taxon>Lachnospiraceae</taxon>
        <taxon>Lacrimispora</taxon>
    </lineage>
</organism>
<protein>
    <submittedName>
        <fullName evidence="3">Helix-turn-helix protein</fullName>
    </submittedName>
</protein>
<dbReference type="Pfam" id="PF01381">
    <property type="entry name" value="HTH_3"/>
    <property type="match status" value="1"/>
</dbReference>
<dbReference type="PANTHER" id="PTHR46558:SF11">
    <property type="entry name" value="HTH-TYPE TRANSCRIPTIONAL REGULATOR XRE"/>
    <property type="match status" value="1"/>
</dbReference>
<name>A0A2S6HCI4_9FIRM</name>
<comment type="caution">
    <text evidence="3">The sequence shown here is derived from an EMBL/GenBank/DDBJ whole genome shotgun (WGS) entry which is preliminary data.</text>
</comment>
<dbReference type="EMBL" id="PTJA01000021">
    <property type="protein sequence ID" value="PPK75152.1"/>
    <property type="molecule type" value="Genomic_DNA"/>
</dbReference>
<dbReference type="CDD" id="cd00093">
    <property type="entry name" value="HTH_XRE"/>
    <property type="match status" value="1"/>
</dbReference>
<dbReference type="GO" id="GO:0003677">
    <property type="term" value="F:DNA binding"/>
    <property type="evidence" value="ECO:0007669"/>
    <property type="project" value="UniProtKB-KW"/>
</dbReference>
<dbReference type="InterPro" id="IPR001387">
    <property type="entry name" value="Cro/C1-type_HTH"/>
</dbReference>
<dbReference type="PROSITE" id="PS50943">
    <property type="entry name" value="HTH_CROC1"/>
    <property type="match status" value="1"/>
</dbReference>
<dbReference type="PANTHER" id="PTHR46558">
    <property type="entry name" value="TRACRIPTIONAL REGULATORY PROTEIN-RELATED-RELATED"/>
    <property type="match status" value="1"/>
</dbReference>
<evidence type="ECO:0000259" key="2">
    <source>
        <dbReference type="PROSITE" id="PS50943"/>
    </source>
</evidence>
<sequence length="71" mass="8218">MKIGNRLKTLRKQKGYSQKYLAGLLGVSRSTLSNYEKDLTSPKMDVLEKMAMHLDTTITWLCSEFDSELFR</sequence>
<evidence type="ECO:0000313" key="4">
    <source>
        <dbReference type="Proteomes" id="UP000237749"/>
    </source>
</evidence>
<dbReference type="SUPFAM" id="SSF47413">
    <property type="entry name" value="lambda repressor-like DNA-binding domains"/>
    <property type="match status" value="1"/>
</dbReference>
<dbReference type="OrthoDB" id="9812495at2"/>
<dbReference type="RefSeq" id="WP_104439775.1">
    <property type="nucleotide sequence ID" value="NZ_PTJA01000021.1"/>
</dbReference>
<proteinExistence type="predicted"/>
<dbReference type="InterPro" id="IPR010982">
    <property type="entry name" value="Lambda_DNA-bd_dom_sf"/>
</dbReference>